<comment type="caution">
    <text evidence="1">The sequence shown here is derived from an EMBL/GenBank/DDBJ whole genome shotgun (WGS) entry which is preliminary data.</text>
</comment>
<evidence type="ECO:0000313" key="2">
    <source>
        <dbReference type="Proteomes" id="UP001384579"/>
    </source>
</evidence>
<keyword evidence="2" id="KW-1185">Reference proteome</keyword>
<dbReference type="Proteomes" id="UP001384579">
    <property type="component" value="Unassembled WGS sequence"/>
</dbReference>
<name>A0ABU8YY17_9CYAN</name>
<organism evidence="1 2">
    <name type="scientific">Microcoleus anatoxicus PTRS2</name>
    <dbReference type="NCBI Taxonomy" id="2705321"/>
    <lineage>
        <taxon>Bacteria</taxon>
        <taxon>Bacillati</taxon>
        <taxon>Cyanobacteriota</taxon>
        <taxon>Cyanophyceae</taxon>
        <taxon>Oscillatoriophycideae</taxon>
        <taxon>Oscillatoriales</taxon>
        <taxon>Microcoleaceae</taxon>
        <taxon>Microcoleus</taxon>
        <taxon>Microcoleus anatoxicus</taxon>
    </lineage>
</organism>
<protein>
    <submittedName>
        <fullName evidence="1">Uncharacterized protein</fullName>
    </submittedName>
</protein>
<dbReference type="EMBL" id="JBBLXS010001018">
    <property type="protein sequence ID" value="MEK0189198.1"/>
    <property type="molecule type" value="Genomic_DNA"/>
</dbReference>
<proteinExistence type="predicted"/>
<reference evidence="1 2" key="1">
    <citation type="journal article" date="2020" name="Harmful Algae">
        <title>Molecular and morphological characterization of a novel dihydroanatoxin-a producing Microcoleus species (cyanobacteria) from the Russian River, California, USA.</title>
        <authorList>
            <person name="Conklin K.Y."/>
            <person name="Stancheva R."/>
            <person name="Otten T.G."/>
            <person name="Fadness R."/>
            <person name="Boyer G.L."/>
            <person name="Read B."/>
            <person name="Zhang X."/>
            <person name="Sheath R.G."/>
        </authorList>
    </citation>
    <scope>NUCLEOTIDE SEQUENCE [LARGE SCALE GENOMIC DNA]</scope>
    <source>
        <strain evidence="1 2">PTRS2</strain>
    </source>
</reference>
<sequence>MRQGFQSLSDSPSNELDPDRTIAFFEAPGDRIPVPPFAESFSLTVGEMFGWLIE</sequence>
<gene>
    <name evidence="1" type="ORF">WMG39_30770</name>
</gene>
<dbReference type="RefSeq" id="WP_340523062.1">
    <property type="nucleotide sequence ID" value="NZ_JBBLXS010001018.1"/>
</dbReference>
<evidence type="ECO:0000313" key="1">
    <source>
        <dbReference type="EMBL" id="MEK0189198.1"/>
    </source>
</evidence>
<accession>A0ABU8YY17</accession>